<feature type="domain" description="BHLH" evidence="7">
    <location>
        <begin position="212"/>
        <end position="261"/>
    </location>
</feature>
<dbReference type="PANTHER" id="PTHR45855">
    <property type="entry name" value="TRANSCRIPTION FACTOR PIF1-RELATED"/>
    <property type="match status" value="1"/>
</dbReference>
<dbReference type="SUPFAM" id="SSF47459">
    <property type="entry name" value="HLH, helix-loop-helix DNA-binding domain"/>
    <property type="match status" value="1"/>
</dbReference>
<dbReference type="SMART" id="SM00353">
    <property type="entry name" value="HLH"/>
    <property type="match status" value="1"/>
</dbReference>
<dbReference type="OrthoDB" id="690068at2759"/>
<feature type="compositionally biased region" description="Low complexity" evidence="6">
    <location>
        <begin position="199"/>
        <end position="208"/>
    </location>
</feature>
<gene>
    <name evidence="9 10" type="primary">LOC104606624</name>
</gene>
<feature type="compositionally biased region" description="Basic and acidic residues" evidence="6">
    <location>
        <begin position="212"/>
        <end position="227"/>
    </location>
</feature>
<dbReference type="RefSeq" id="XP_019054814.1">
    <property type="nucleotide sequence ID" value="XM_019199269.1"/>
</dbReference>
<dbReference type="InterPro" id="IPR011598">
    <property type="entry name" value="bHLH_dom"/>
</dbReference>
<reference evidence="9 10" key="1">
    <citation type="submission" date="2025-04" db="UniProtKB">
        <authorList>
            <consortium name="RefSeq"/>
        </authorList>
    </citation>
    <scope>IDENTIFICATION</scope>
</reference>
<dbReference type="FunFam" id="4.10.280.10:FF:000004">
    <property type="entry name" value="Basic helix-loop-helix transcription factor"/>
    <property type="match status" value="1"/>
</dbReference>
<evidence type="ECO:0000256" key="2">
    <source>
        <dbReference type="ARBA" id="ARBA00023015"/>
    </source>
</evidence>
<dbReference type="RefSeq" id="XP_019054813.1">
    <property type="nucleotide sequence ID" value="XM_019199268.1"/>
</dbReference>
<evidence type="ECO:0000313" key="9">
    <source>
        <dbReference type="RefSeq" id="XP_019054813.1"/>
    </source>
</evidence>
<dbReference type="Gene3D" id="4.10.280.10">
    <property type="entry name" value="Helix-loop-helix DNA-binding domain"/>
    <property type="match status" value="1"/>
</dbReference>
<dbReference type="InterPro" id="IPR031066">
    <property type="entry name" value="bHLH_ALC-like_plant"/>
</dbReference>
<dbReference type="PANTHER" id="PTHR45855:SF73">
    <property type="entry name" value="TRANSCRIPTION FACTOR SPATULA"/>
    <property type="match status" value="1"/>
</dbReference>
<dbReference type="InterPro" id="IPR036638">
    <property type="entry name" value="HLH_DNA-bd_sf"/>
</dbReference>
<keyword evidence="5" id="KW-0539">Nucleus</keyword>
<dbReference type="GO" id="GO:0003677">
    <property type="term" value="F:DNA binding"/>
    <property type="evidence" value="ECO:0007669"/>
    <property type="project" value="UniProtKB-KW"/>
</dbReference>
<name>A0A1U8Q7R0_NELNU</name>
<dbReference type="CDD" id="cd11445">
    <property type="entry name" value="bHLH_AtPIF_like"/>
    <property type="match status" value="1"/>
</dbReference>
<evidence type="ECO:0000256" key="1">
    <source>
        <dbReference type="ARBA" id="ARBA00004123"/>
    </source>
</evidence>
<keyword evidence="4" id="KW-0804">Transcription</keyword>
<protein>
    <submittedName>
        <fullName evidence="9 10">Transcription factor SPATULA isoform X1</fullName>
    </submittedName>
</protein>
<evidence type="ECO:0000313" key="8">
    <source>
        <dbReference type="Proteomes" id="UP000189703"/>
    </source>
</evidence>
<feature type="region of interest" description="Disordered" evidence="6">
    <location>
        <begin position="1"/>
        <end position="30"/>
    </location>
</feature>
<feature type="compositionally biased region" description="Acidic residues" evidence="6">
    <location>
        <begin position="173"/>
        <end position="190"/>
    </location>
</feature>
<evidence type="ECO:0000256" key="6">
    <source>
        <dbReference type="SAM" id="MobiDB-lite"/>
    </source>
</evidence>
<keyword evidence="3" id="KW-0238">DNA-binding</keyword>
<dbReference type="AlphaFoldDB" id="A0A1U8Q7R0"/>
<feature type="region of interest" description="Disordered" evidence="6">
    <location>
        <begin position="78"/>
        <end position="97"/>
    </location>
</feature>
<dbReference type="GeneID" id="104606624"/>
<feature type="region of interest" description="Disordered" evidence="6">
    <location>
        <begin position="163"/>
        <end position="227"/>
    </location>
</feature>
<accession>A0A1U8Q7R0</accession>
<evidence type="ECO:0000259" key="7">
    <source>
        <dbReference type="PROSITE" id="PS50888"/>
    </source>
</evidence>
<dbReference type="Pfam" id="PF00010">
    <property type="entry name" value="HLH"/>
    <property type="match status" value="1"/>
</dbReference>
<keyword evidence="2" id="KW-0805">Transcription regulation</keyword>
<dbReference type="GO" id="GO:0046983">
    <property type="term" value="F:protein dimerization activity"/>
    <property type="evidence" value="ECO:0007669"/>
    <property type="project" value="InterPro"/>
</dbReference>
<dbReference type="PROSITE" id="PS50888">
    <property type="entry name" value="BHLH"/>
    <property type="match status" value="1"/>
</dbReference>
<dbReference type="Proteomes" id="UP000189703">
    <property type="component" value="Unplaced"/>
</dbReference>
<proteinExistence type="predicted"/>
<dbReference type="GO" id="GO:0005634">
    <property type="term" value="C:nucleus"/>
    <property type="evidence" value="ECO:0000318"/>
    <property type="project" value="GO_Central"/>
</dbReference>
<evidence type="ECO:0000256" key="4">
    <source>
        <dbReference type="ARBA" id="ARBA00023163"/>
    </source>
</evidence>
<evidence type="ECO:0000313" key="10">
    <source>
        <dbReference type="RefSeq" id="XP_019054814.1"/>
    </source>
</evidence>
<comment type="subcellular location">
    <subcellularLocation>
        <location evidence="1">Nucleus</location>
    </subcellularLocation>
</comment>
<evidence type="ECO:0000256" key="3">
    <source>
        <dbReference type="ARBA" id="ARBA00023125"/>
    </source>
</evidence>
<keyword evidence="8" id="KW-1185">Reference proteome</keyword>
<feature type="compositionally biased region" description="Pro residues" evidence="6">
    <location>
        <begin position="12"/>
        <end position="26"/>
    </location>
</feature>
<evidence type="ECO:0000256" key="5">
    <source>
        <dbReference type="ARBA" id="ARBA00023242"/>
    </source>
</evidence>
<sequence>MADMYEKTCSSLPPPSSSPTPTPPSRPAVESDDISLFLRHFLHSSSSSSACMSDRSNQMPFSSSSLSAPAPPAFFSSSPLTTSKALPEHPHHPYGSSLPFDSADCRVRNGTSNSKVESSGVAVSSSSSFIFSSSGLCFPSEAKEKATITTSVGTADCDDVTATAKQRKSPLDNDLDDYECESEEGLETSEEPSKPMPPRSTSSSSSSSKRSRAAEVHNLSEKRRRSRINEKMKALQNLIPNSNKTDKASMLDEAIEYLKQLQLQVQMLSMRNGLSLHPVYLPGVLQPIPLPQVPMDFSGGSGSLHMTAGTSTLPMNQETSTRMAFSLPNQCTSSHQPVVLPSMTNISNSETSFGIGSSHQAHHGPFLFSSSKEIYGENILPRQPFDMNHSVKNLSGGSSYLRTFNFDFPRGWICYFAATIMTVNGPGQSNRPGLIGSGSALSSDYINRVGIGFTCPWQTYSMFSTCFS</sequence>
<organism evidence="8 9">
    <name type="scientific">Nelumbo nucifera</name>
    <name type="common">Sacred lotus</name>
    <dbReference type="NCBI Taxonomy" id="4432"/>
    <lineage>
        <taxon>Eukaryota</taxon>
        <taxon>Viridiplantae</taxon>
        <taxon>Streptophyta</taxon>
        <taxon>Embryophyta</taxon>
        <taxon>Tracheophyta</taxon>
        <taxon>Spermatophyta</taxon>
        <taxon>Magnoliopsida</taxon>
        <taxon>Proteales</taxon>
        <taxon>Nelumbonaceae</taxon>
        <taxon>Nelumbo</taxon>
    </lineage>
</organism>
<dbReference type="InterPro" id="IPR047265">
    <property type="entry name" value="PIF1-like_bHLH"/>
</dbReference>